<keyword evidence="5" id="KW-1185">Reference proteome</keyword>
<dbReference type="AlphaFoldDB" id="A0A810L6P1"/>
<dbReference type="InterPro" id="IPR013538">
    <property type="entry name" value="ASHA1/2-like_C"/>
</dbReference>
<name>A0A810L6P1_9ACTN</name>
<feature type="domain" description="Activator of Hsp90 ATPase homologue 1/2-like C-terminal" evidence="3">
    <location>
        <begin position="33"/>
        <end position="156"/>
    </location>
</feature>
<feature type="region of interest" description="Disordered" evidence="2">
    <location>
        <begin position="1"/>
        <end position="24"/>
    </location>
</feature>
<gene>
    <name evidence="4" type="ORF">Asera_46830</name>
</gene>
<dbReference type="OrthoDB" id="3365660at2"/>
<sequence>MTQPQAAPDEPGGGAGSEAGPVPPARIRRTVTAPTELVWRAFTDPNALAAWFWPRRLAPRVTADARKGGRYRIVGAASRSMTTAVGGEYLRVDEPTLLEFTWCWEGAEETATVTVRLATCDDGTELDVEHAGCVDEEDRQAQERGWRDCLERLPEWLTVAQRAG</sequence>
<evidence type="ECO:0000259" key="3">
    <source>
        <dbReference type="Pfam" id="PF08327"/>
    </source>
</evidence>
<evidence type="ECO:0000256" key="2">
    <source>
        <dbReference type="SAM" id="MobiDB-lite"/>
    </source>
</evidence>
<dbReference type="KEGG" id="aser:Asera_46830"/>
<organism evidence="4 5">
    <name type="scientific">Actinocatenispora sera</name>
    <dbReference type="NCBI Taxonomy" id="390989"/>
    <lineage>
        <taxon>Bacteria</taxon>
        <taxon>Bacillati</taxon>
        <taxon>Actinomycetota</taxon>
        <taxon>Actinomycetes</taxon>
        <taxon>Micromonosporales</taxon>
        <taxon>Micromonosporaceae</taxon>
        <taxon>Actinocatenispora</taxon>
    </lineage>
</organism>
<reference evidence="4" key="1">
    <citation type="submission" date="2020-08" db="EMBL/GenBank/DDBJ databases">
        <title>Whole genome shotgun sequence of Actinocatenispora sera NBRC 101916.</title>
        <authorList>
            <person name="Komaki H."/>
            <person name="Tamura T."/>
        </authorList>
    </citation>
    <scope>NUCLEOTIDE SEQUENCE</scope>
    <source>
        <strain evidence="4">NBRC 101916</strain>
    </source>
</reference>
<dbReference type="Proteomes" id="UP000680750">
    <property type="component" value="Chromosome"/>
</dbReference>
<accession>A0A810L6P1</accession>
<evidence type="ECO:0000313" key="5">
    <source>
        <dbReference type="Proteomes" id="UP000680750"/>
    </source>
</evidence>
<comment type="similarity">
    <text evidence="1">Belongs to the AHA1 family.</text>
</comment>
<dbReference type="CDD" id="cd07814">
    <property type="entry name" value="SRPBCC_CalC_Aha1-like"/>
    <property type="match status" value="1"/>
</dbReference>
<dbReference type="RefSeq" id="WP_051802500.1">
    <property type="nucleotide sequence ID" value="NZ_AP023354.1"/>
</dbReference>
<protein>
    <recommendedName>
        <fullName evidence="3">Activator of Hsp90 ATPase homologue 1/2-like C-terminal domain-containing protein</fullName>
    </recommendedName>
</protein>
<dbReference type="SUPFAM" id="SSF55961">
    <property type="entry name" value="Bet v1-like"/>
    <property type="match status" value="1"/>
</dbReference>
<dbReference type="Gene3D" id="3.30.530.20">
    <property type="match status" value="1"/>
</dbReference>
<feature type="compositionally biased region" description="Low complexity" evidence="2">
    <location>
        <begin position="1"/>
        <end position="10"/>
    </location>
</feature>
<evidence type="ECO:0000313" key="4">
    <source>
        <dbReference type="EMBL" id="BCJ30575.1"/>
    </source>
</evidence>
<dbReference type="InterPro" id="IPR023393">
    <property type="entry name" value="START-like_dom_sf"/>
</dbReference>
<dbReference type="EMBL" id="AP023354">
    <property type="protein sequence ID" value="BCJ30575.1"/>
    <property type="molecule type" value="Genomic_DNA"/>
</dbReference>
<proteinExistence type="inferred from homology"/>
<dbReference type="Pfam" id="PF08327">
    <property type="entry name" value="AHSA1"/>
    <property type="match status" value="1"/>
</dbReference>
<evidence type="ECO:0000256" key="1">
    <source>
        <dbReference type="ARBA" id="ARBA00006817"/>
    </source>
</evidence>